<dbReference type="InterPro" id="IPR050188">
    <property type="entry name" value="RluA_PseudoU_synthase"/>
</dbReference>
<dbReference type="GO" id="GO:0000455">
    <property type="term" value="P:enzyme-directed rRNA pseudouridine synthesis"/>
    <property type="evidence" value="ECO:0007669"/>
    <property type="project" value="TreeGrafter"/>
</dbReference>
<accession>A0A2N0WG24</accession>
<evidence type="ECO:0000313" key="2">
    <source>
        <dbReference type="EMBL" id="PKF34051.1"/>
    </source>
</evidence>
<sequence>MASFISMNKFSNTDFAPPLINGVSASKVFLPHDVSVHTIFDYLCQHFPHILASEWQQRFADELIYAADGTKLKFDSPYTPNTHIFYYRFLAHEIHVPFQHEILFENDDLLVVDKPHFLTMSPTGQYVQETLLVRLKKQTGYVDLTPIHRLDRETAGVVLFCKKANSRGIYQQLFADRKVQKTYHAIAAYRSELHFPQILQLHLEKSQPFYTMQIDPKKPANTETLIELLMHDQHYAKYKLSPKTGKQHQLRVHLNYLNIPILNDSFYPKIKHKAEDDFSSPLQLLAKEIQFIDPILKQEMLFSSHFELALPPQRNDKNSIFSLQKY</sequence>
<dbReference type="AlphaFoldDB" id="A0A2N0WG24"/>
<protein>
    <submittedName>
        <fullName evidence="2">Pseudouridylate synthase</fullName>
    </submittedName>
</protein>
<proteinExistence type="predicted"/>
<evidence type="ECO:0000259" key="1">
    <source>
        <dbReference type="Pfam" id="PF00849"/>
    </source>
</evidence>
<feature type="domain" description="Pseudouridine synthase RsuA/RluA-like" evidence="1">
    <location>
        <begin position="108"/>
        <end position="255"/>
    </location>
</feature>
<dbReference type="InterPro" id="IPR006224">
    <property type="entry name" value="PsdUridine_synth_RluA-like_CS"/>
</dbReference>
<organism evidence="2 3">
    <name type="scientific">Acinetobacter proteolyticus</name>
    <dbReference type="NCBI Taxonomy" id="1776741"/>
    <lineage>
        <taxon>Bacteria</taxon>
        <taxon>Pseudomonadati</taxon>
        <taxon>Pseudomonadota</taxon>
        <taxon>Gammaproteobacteria</taxon>
        <taxon>Moraxellales</taxon>
        <taxon>Moraxellaceae</taxon>
        <taxon>Acinetobacter</taxon>
    </lineage>
</organism>
<dbReference type="Gene3D" id="3.30.2350.10">
    <property type="entry name" value="Pseudouridine synthase"/>
    <property type="match status" value="1"/>
</dbReference>
<dbReference type="GO" id="GO:0009982">
    <property type="term" value="F:pseudouridine synthase activity"/>
    <property type="evidence" value="ECO:0007669"/>
    <property type="project" value="InterPro"/>
</dbReference>
<dbReference type="InterPro" id="IPR006145">
    <property type="entry name" value="PsdUridine_synth_RsuA/RluA"/>
</dbReference>
<dbReference type="SUPFAM" id="SSF55120">
    <property type="entry name" value="Pseudouridine synthase"/>
    <property type="match status" value="1"/>
</dbReference>
<dbReference type="PANTHER" id="PTHR21600">
    <property type="entry name" value="MITOCHONDRIAL RNA PSEUDOURIDINE SYNTHASE"/>
    <property type="match status" value="1"/>
</dbReference>
<name>A0A2N0WG24_9GAMM</name>
<dbReference type="InterPro" id="IPR020103">
    <property type="entry name" value="PsdUridine_synth_cat_dom_sf"/>
</dbReference>
<dbReference type="PANTHER" id="PTHR21600:SF84">
    <property type="entry name" value="PSEUDOURIDINE SYNTHASE RSUA_RLUA-LIKE DOMAIN-CONTAINING PROTEIN"/>
    <property type="match status" value="1"/>
</dbReference>
<dbReference type="Pfam" id="PF00849">
    <property type="entry name" value="PseudoU_synth_2"/>
    <property type="match status" value="1"/>
</dbReference>
<dbReference type="Proteomes" id="UP000233553">
    <property type="component" value="Unassembled WGS sequence"/>
</dbReference>
<evidence type="ECO:0000313" key="3">
    <source>
        <dbReference type="Proteomes" id="UP000233553"/>
    </source>
</evidence>
<dbReference type="EMBL" id="PISJ01000012">
    <property type="protein sequence ID" value="PKF34051.1"/>
    <property type="molecule type" value="Genomic_DNA"/>
</dbReference>
<dbReference type="GO" id="GO:0003723">
    <property type="term" value="F:RNA binding"/>
    <property type="evidence" value="ECO:0007669"/>
    <property type="project" value="InterPro"/>
</dbReference>
<reference evidence="2 3" key="1">
    <citation type="submission" date="2017-12" db="EMBL/GenBank/DDBJ databases">
        <title>Draft Genome sequences of multiple microbial strains isolated from spacecraft associated surfaces.</title>
        <authorList>
            <person name="Seuylemezian A."/>
            <person name="Vaishampayan P."/>
            <person name="Venkateswaran K."/>
        </authorList>
    </citation>
    <scope>NUCLEOTIDE SEQUENCE [LARGE SCALE GENOMIC DNA]</scope>
    <source>
        <strain evidence="2 3">2P01AA</strain>
    </source>
</reference>
<gene>
    <name evidence="2" type="ORF">CW311_09405</name>
</gene>
<comment type="caution">
    <text evidence="2">The sequence shown here is derived from an EMBL/GenBank/DDBJ whole genome shotgun (WGS) entry which is preliminary data.</text>
</comment>
<dbReference type="GO" id="GO:0140098">
    <property type="term" value="F:catalytic activity, acting on RNA"/>
    <property type="evidence" value="ECO:0007669"/>
    <property type="project" value="UniProtKB-ARBA"/>
</dbReference>
<dbReference type="PROSITE" id="PS01129">
    <property type="entry name" value="PSI_RLU"/>
    <property type="match status" value="1"/>
</dbReference>